<keyword evidence="4" id="KW-1185">Reference proteome</keyword>
<dbReference type="Pfam" id="PF04155">
    <property type="entry name" value="Ground-like"/>
    <property type="match status" value="1"/>
</dbReference>
<dbReference type="Proteomes" id="UP000271889">
    <property type="component" value="Unassembled WGS sequence"/>
</dbReference>
<reference evidence="3 4" key="1">
    <citation type="submission" date="2018-11" db="EMBL/GenBank/DDBJ databases">
        <authorList>
            <consortium name="Pathogen Informatics"/>
        </authorList>
    </citation>
    <scope>NUCLEOTIDE SEQUENCE [LARGE SCALE GENOMIC DNA]</scope>
</reference>
<feature type="compositionally biased region" description="Polar residues" evidence="1">
    <location>
        <begin position="25"/>
        <end position="34"/>
    </location>
</feature>
<evidence type="ECO:0000313" key="4">
    <source>
        <dbReference type="Proteomes" id="UP000271889"/>
    </source>
</evidence>
<evidence type="ECO:0000313" key="3">
    <source>
        <dbReference type="EMBL" id="VDK44844.1"/>
    </source>
</evidence>
<accession>A0A3P6RJN4</accession>
<feature type="domain" description="Ground-like" evidence="2">
    <location>
        <begin position="258"/>
        <end position="322"/>
    </location>
</feature>
<dbReference type="InterPro" id="IPR007284">
    <property type="entry name" value="Ground-like_dom"/>
</dbReference>
<dbReference type="OrthoDB" id="5846317at2759"/>
<proteinExistence type="predicted"/>
<dbReference type="AlphaFoldDB" id="A0A3P6RJN4"/>
<evidence type="ECO:0000259" key="2">
    <source>
        <dbReference type="Pfam" id="PF04155"/>
    </source>
</evidence>
<protein>
    <recommendedName>
        <fullName evidence="2">Ground-like domain-containing protein</fullName>
    </recommendedName>
</protein>
<sequence>MNLKNRAYKNKPQEMFSKHEKRLCTNTKNNNRPPQHTRVVFSPQSDPDPIRIMTGDGLTILESGERGERKWQEVVVPANPQVIPQFLLNPNIFQGSNYLPQGRHNGHLPRYLNSTMAREREPLRRENNVSIIKILGEENENKATFEKLEAMIAELQAMLKEVKQNVLEKPTSANPDLTLHGGGTASSTDPTAKELEKKAIEDVMARMRKTFMSATNGAKPMKEVDSSISAATIDVQSPLRYIPSRVRVSRASDGLITSNCNDLKLRNIITENIKATAQESKRAIQKAAEMEYGGVFNAICSPCEFSFLISSQKYCDGTKDQVSKFSPYRK</sequence>
<gene>
    <name evidence="3" type="ORF">CGOC_LOCUS400</name>
</gene>
<feature type="region of interest" description="Disordered" evidence="1">
    <location>
        <begin position="25"/>
        <end position="48"/>
    </location>
</feature>
<name>A0A3P6RJN4_CYLGO</name>
<dbReference type="EMBL" id="UYRV01000539">
    <property type="protein sequence ID" value="VDK44844.1"/>
    <property type="molecule type" value="Genomic_DNA"/>
</dbReference>
<organism evidence="3 4">
    <name type="scientific">Cylicostephanus goldi</name>
    <name type="common">Nematode worm</name>
    <dbReference type="NCBI Taxonomy" id="71465"/>
    <lineage>
        <taxon>Eukaryota</taxon>
        <taxon>Metazoa</taxon>
        <taxon>Ecdysozoa</taxon>
        <taxon>Nematoda</taxon>
        <taxon>Chromadorea</taxon>
        <taxon>Rhabditida</taxon>
        <taxon>Rhabditina</taxon>
        <taxon>Rhabditomorpha</taxon>
        <taxon>Strongyloidea</taxon>
        <taxon>Strongylidae</taxon>
        <taxon>Cylicostephanus</taxon>
    </lineage>
</organism>
<feature type="region of interest" description="Disordered" evidence="1">
    <location>
        <begin position="171"/>
        <end position="193"/>
    </location>
</feature>
<evidence type="ECO:0000256" key="1">
    <source>
        <dbReference type="SAM" id="MobiDB-lite"/>
    </source>
</evidence>